<evidence type="ECO:0000313" key="2">
    <source>
        <dbReference type="Proteomes" id="UP000238479"/>
    </source>
</evidence>
<dbReference type="AlphaFoldDB" id="A0A2P6RDM9"/>
<sequence length="44" mass="5057">MLSDVSLAISLLTTRKTRDLIMILNSKRFLDRSISEFIGRKETS</sequence>
<gene>
    <name evidence="1" type="ORF">RchiOBHm_Chr3g0480231</name>
</gene>
<dbReference type="EMBL" id="PDCK01000041">
    <property type="protein sequence ID" value="PRQ44526.1"/>
    <property type="molecule type" value="Genomic_DNA"/>
</dbReference>
<protein>
    <submittedName>
        <fullName evidence="1">Uncharacterized protein</fullName>
    </submittedName>
</protein>
<evidence type="ECO:0000313" key="1">
    <source>
        <dbReference type="EMBL" id="PRQ44526.1"/>
    </source>
</evidence>
<organism evidence="1 2">
    <name type="scientific">Rosa chinensis</name>
    <name type="common">China rose</name>
    <dbReference type="NCBI Taxonomy" id="74649"/>
    <lineage>
        <taxon>Eukaryota</taxon>
        <taxon>Viridiplantae</taxon>
        <taxon>Streptophyta</taxon>
        <taxon>Embryophyta</taxon>
        <taxon>Tracheophyta</taxon>
        <taxon>Spermatophyta</taxon>
        <taxon>Magnoliopsida</taxon>
        <taxon>eudicotyledons</taxon>
        <taxon>Gunneridae</taxon>
        <taxon>Pentapetalae</taxon>
        <taxon>rosids</taxon>
        <taxon>fabids</taxon>
        <taxon>Rosales</taxon>
        <taxon>Rosaceae</taxon>
        <taxon>Rosoideae</taxon>
        <taxon>Rosoideae incertae sedis</taxon>
        <taxon>Rosa</taxon>
    </lineage>
</organism>
<reference evidence="1 2" key="1">
    <citation type="journal article" date="2018" name="Nat. Genet.">
        <title>The Rosa genome provides new insights in the design of modern roses.</title>
        <authorList>
            <person name="Bendahmane M."/>
        </authorList>
    </citation>
    <scope>NUCLEOTIDE SEQUENCE [LARGE SCALE GENOMIC DNA]</scope>
    <source>
        <strain evidence="2">cv. Old Blush</strain>
    </source>
</reference>
<proteinExistence type="predicted"/>
<dbReference type="Pfam" id="PF05600">
    <property type="entry name" value="CDK5RAP3"/>
    <property type="match status" value="1"/>
</dbReference>
<comment type="caution">
    <text evidence="1">The sequence shown here is derived from an EMBL/GenBank/DDBJ whole genome shotgun (WGS) entry which is preliminary data.</text>
</comment>
<dbReference type="STRING" id="74649.A0A2P6RDM9"/>
<dbReference type="Gramene" id="PRQ44526">
    <property type="protein sequence ID" value="PRQ44526"/>
    <property type="gene ID" value="RchiOBHm_Chr3g0480231"/>
</dbReference>
<keyword evidence="2" id="KW-1185">Reference proteome</keyword>
<accession>A0A2P6RDM9</accession>
<name>A0A2P6RDM9_ROSCH</name>
<dbReference type="Proteomes" id="UP000238479">
    <property type="component" value="Chromosome 3"/>
</dbReference>
<dbReference type="InterPro" id="IPR008491">
    <property type="entry name" value="CDK5RAP3"/>
</dbReference>